<gene>
    <name evidence="1" type="ORF">C7K55_07990</name>
</gene>
<proteinExistence type="predicted"/>
<accession>A0A2P7MVP5</accession>
<evidence type="ECO:0000313" key="1">
    <source>
        <dbReference type="EMBL" id="PSJ05256.1"/>
    </source>
</evidence>
<evidence type="ECO:0008006" key="3">
    <source>
        <dbReference type="Google" id="ProtNLM"/>
    </source>
</evidence>
<sequence length="142" mass="15269">MIGPPALDHPVLVFDGGCPFCRHFAELAELRSGIPNLAIRDGRSDSELRRQLRQQGWDLSRGAVVLAEGRVLHGAEAIQWICSRLEPSATLLQLLGPLLATPGRAKRLYPVLLLARRLALAVQGLPLDPDQPAGQAATGSVN</sequence>
<dbReference type="AlphaFoldDB" id="A0A2P7MVP5"/>
<comment type="caution">
    <text evidence="1">The sequence shown here is derived from an EMBL/GenBank/DDBJ whole genome shotgun (WGS) entry which is preliminary data.</text>
</comment>
<dbReference type="Proteomes" id="UP000243002">
    <property type="component" value="Unassembled WGS sequence"/>
</dbReference>
<keyword evidence="2" id="KW-1185">Reference proteome</keyword>
<dbReference type="OrthoDB" id="9785438at2"/>
<name>A0A2P7MVP5_9CYAN</name>
<dbReference type="InterPro" id="IPR007263">
    <property type="entry name" value="DCC1-like"/>
</dbReference>
<protein>
    <recommendedName>
        <fullName evidence="3">DUF393 domain-containing protein</fullName>
    </recommendedName>
</protein>
<reference evidence="1 2" key="1">
    <citation type="journal article" date="2018" name="Environ. Microbiol.">
        <title>Ecological and genomic features of two widespread freshwater picocyanobacteria.</title>
        <authorList>
            <person name="Cabello-Yeves P.J."/>
            <person name="Picazo A."/>
            <person name="Camacho A."/>
            <person name="Callieri C."/>
            <person name="Rosselli R."/>
            <person name="Roda-Garcia J.J."/>
            <person name="Coutinho F.H."/>
            <person name="Rodriguez-Valera F."/>
        </authorList>
    </citation>
    <scope>NUCLEOTIDE SEQUENCE [LARGE SCALE GENOMIC DNA]</scope>
    <source>
        <strain evidence="1 2">Tous</strain>
    </source>
</reference>
<dbReference type="GO" id="GO:0015035">
    <property type="term" value="F:protein-disulfide reductase activity"/>
    <property type="evidence" value="ECO:0007669"/>
    <property type="project" value="InterPro"/>
</dbReference>
<evidence type="ECO:0000313" key="2">
    <source>
        <dbReference type="Proteomes" id="UP000243002"/>
    </source>
</evidence>
<dbReference type="EMBL" id="PXXO01000007">
    <property type="protein sequence ID" value="PSJ05256.1"/>
    <property type="molecule type" value="Genomic_DNA"/>
</dbReference>
<dbReference type="RefSeq" id="WP_106502881.1">
    <property type="nucleotide sequence ID" value="NZ_PXXO01000007.1"/>
</dbReference>
<organism evidence="1 2">
    <name type="scientific">Cyanobium usitatum str. Tous</name>
    <dbReference type="NCBI Taxonomy" id="2116684"/>
    <lineage>
        <taxon>Bacteria</taxon>
        <taxon>Bacillati</taxon>
        <taxon>Cyanobacteriota</taxon>
        <taxon>Cyanophyceae</taxon>
        <taxon>Synechococcales</taxon>
        <taxon>Prochlorococcaceae</taxon>
        <taxon>Cyanobium</taxon>
    </lineage>
</organism>
<dbReference type="Pfam" id="PF04134">
    <property type="entry name" value="DCC1-like"/>
    <property type="match status" value="1"/>
</dbReference>